<keyword evidence="5" id="KW-0406">Ion transport</keyword>
<feature type="transmembrane region" description="Helical" evidence="7">
    <location>
        <begin position="74"/>
        <end position="94"/>
    </location>
</feature>
<dbReference type="GO" id="GO:0006811">
    <property type="term" value="P:monoatomic ion transport"/>
    <property type="evidence" value="ECO:0007669"/>
    <property type="project" value="UniProtKB-KW"/>
</dbReference>
<evidence type="ECO:0000259" key="8">
    <source>
        <dbReference type="Pfam" id="PF06241"/>
    </source>
</evidence>
<evidence type="ECO:0000256" key="5">
    <source>
        <dbReference type="ARBA" id="ARBA00023065"/>
    </source>
</evidence>
<keyword evidence="2" id="KW-0813">Transport</keyword>
<evidence type="ECO:0000313" key="9">
    <source>
        <dbReference type="EMBL" id="KAF0694788.1"/>
    </source>
</evidence>
<keyword evidence="11" id="KW-1185">Reference proteome</keyword>
<comment type="subcellular location">
    <subcellularLocation>
        <location evidence="1">Endomembrane system</location>
        <topology evidence="1">Multi-pass membrane protein</topology>
    </subcellularLocation>
</comment>
<name>A0A485L131_9STRA</name>
<evidence type="ECO:0000256" key="7">
    <source>
        <dbReference type="SAM" id="Phobius"/>
    </source>
</evidence>
<evidence type="ECO:0000256" key="4">
    <source>
        <dbReference type="ARBA" id="ARBA00022989"/>
    </source>
</evidence>
<proteinExistence type="predicted"/>
<keyword evidence="4 7" id="KW-1133">Transmembrane helix</keyword>
<dbReference type="PANTHER" id="PTHR31563">
    <property type="entry name" value="ION CHANNEL POLLUX-RELATED"/>
    <property type="match status" value="1"/>
</dbReference>
<accession>A0A485L131</accession>
<evidence type="ECO:0000313" key="11">
    <source>
        <dbReference type="Proteomes" id="UP000332933"/>
    </source>
</evidence>
<dbReference type="EMBL" id="VJMH01005539">
    <property type="protein sequence ID" value="KAF0694788.1"/>
    <property type="molecule type" value="Genomic_DNA"/>
</dbReference>
<evidence type="ECO:0000256" key="6">
    <source>
        <dbReference type="ARBA" id="ARBA00023136"/>
    </source>
</evidence>
<gene>
    <name evidence="10" type="primary">Aste57867_14386</name>
    <name evidence="9" type="ORF">As57867_014332</name>
    <name evidence="10" type="ORF">ASTE57867_14386</name>
</gene>
<organism evidence="10 11">
    <name type="scientific">Aphanomyces stellatus</name>
    <dbReference type="NCBI Taxonomy" id="120398"/>
    <lineage>
        <taxon>Eukaryota</taxon>
        <taxon>Sar</taxon>
        <taxon>Stramenopiles</taxon>
        <taxon>Oomycota</taxon>
        <taxon>Saprolegniomycetes</taxon>
        <taxon>Saprolegniales</taxon>
        <taxon>Verrucalvaceae</taxon>
        <taxon>Aphanomyces</taxon>
    </lineage>
</organism>
<evidence type="ECO:0000256" key="2">
    <source>
        <dbReference type="ARBA" id="ARBA00022448"/>
    </source>
</evidence>
<keyword evidence="6 7" id="KW-0472">Membrane</keyword>
<dbReference type="AlphaFoldDB" id="A0A485L131"/>
<reference evidence="9" key="2">
    <citation type="submission" date="2019-06" db="EMBL/GenBank/DDBJ databases">
        <title>Genomics analysis of Aphanomyces spp. identifies a new class of oomycete effector associated with host adaptation.</title>
        <authorList>
            <person name="Gaulin E."/>
        </authorList>
    </citation>
    <scope>NUCLEOTIDE SEQUENCE</scope>
    <source>
        <strain evidence="9">CBS 578.67</strain>
    </source>
</reference>
<keyword evidence="3 7" id="KW-0812">Transmembrane</keyword>
<dbReference type="InterPro" id="IPR010420">
    <property type="entry name" value="CASTOR/POLLUX/SYM8_dom"/>
</dbReference>
<evidence type="ECO:0000256" key="3">
    <source>
        <dbReference type="ARBA" id="ARBA00022692"/>
    </source>
</evidence>
<protein>
    <submittedName>
        <fullName evidence="10">Aste57867_14386 protein</fullName>
    </submittedName>
</protein>
<dbReference type="EMBL" id="CAADRA010005560">
    <property type="protein sequence ID" value="VFT91209.1"/>
    <property type="molecule type" value="Genomic_DNA"/>
</dbReference>
<feature type="domain" description="CASTOR/POLLUX/SYM8 ion channel conserved" evidence="8">
    <location>
        <begin position="314"/>
        <end position="410"/>
    </location>
</feature>
<reference evidence="10 11" key="1">
    <citation type="submission" date="2019-03" db="EMBL/GenBank/DDBJ databases">
        <authorList>
            <person name="Gaulin E."/>
            <person name="Dumas B."/>
        </authorList>
    </citation>
    <scope>NUCLEOTIDE SEQUENCE [LARGE SCALE GENOMIC DNA]</scope>
    <source>
        <strain evidence="10">CBS 568.67</strain>
    </source>
</reference>
<sequence>MADAKVVPTTTTTVAAAKKYQVATPSIVSQDSSVSLVTKSSVLETKKKARSYSLRALAVYKIDTFISTRRGQTIMLLSFGSTFTVIMAFVIYGIHDESDAHFDEAFWDAWMYMTFPGAQREAEHWNKRAIAMFVSIMGILFFAVILGFVVDSVREKMDSLKKGKSQVVEENHTLLLGWTDKSIYLIRELCRANESEGGGVVVVLAEMEKEALEAELRSQMHEPDLLGTKVVFRSGNPLLIVDLLKVSAHTARSIVIMATIGDADKSDASVLRIILSLLGLPQLTGHIVAEVRDIDNEPLIALVGGGVVETLVSHDVIGRLVIMSARSPGLAKVFSAVLGFDGNEFYISEWPACVGVPFGQLPERFRDAVAIGIETTDGNITIKPDPTRAMLAGESIVFLAEDNDTYKAEDVAVAIPATPSHALVGEVPELEKVLMCGWRRDIRDMIKLLDDLMLQGSEVHLLCEEPPIDERDKELVDSGLDLNSLVNIELVHQFGNSAVRRHVDMLPLEEYTSVMVLGDQMRETDILHSDSHSLSTVLLLRGLQAAKKRRLRKRLFADRVSNSIADWTDKAKHHGGDGDGENQHDGCPCITEILDPRTQKTISSNRTIAGHSEFIQSNELVSCMLAMISESRKVKKILNELLGATGCSFHVAPSHRYCDATESLSFYQIAKRALVHDEVLCGFQARDDHAAKTVLNPPEKDTPRLWKDMDFVIIRDRHAQEKAKALLDQGAEAFEDMARHHHVADLLAHHEIDAQSESLAEALRGGVHATTPDDSRVVHVTKEVLTRLSVKLSVLLKECEPHATA</sequence>
<dbReference type="OrthoDB" id="414047at2759"/>
<dbReference type="Gene3D" id="3.40.50.720">
    <property type="entry name" value="NAD(P)-binding Rossmann-like Domain"/>
    <property type="match status" value="1"/>
</dbReference>
<dbReference type="InterPro" id="IPR044849">
    <property type="entry name" value="CASTOR/POLLUX/SYM8-like"/>
</dbReference>
<evidence type="ECO:0000256" key="1">
    <source>
        <dbReference type="ARBA" id="ARBA00004127"/>
    </source>
</evidence>
<dbReference type="PANTHER" id="PTHR31563:SF10">
    <property type="entry name" value="ION CHANNEL POLLUX-RELATED"/>
    <property type="match status" value="1"/>
</dbReference>
<evidence type="ECO:0000313" key="10">
    <source>
        <dbReference type="EMBL" id="VFT91209.1"/>
    </source>
</evidence>
<dbReference type="GO" id="GO:0012505">
    <property type="term" value="C:endomembrane system"/>
    <property type="evidence" value="ECO:0007669"/>
    <property type="project" value="UniProtKB-SubCell"/>
</dbReference>
<dbReference type="Pfam" id="PF06241">
    <property type="entry name" value="Castor_Poll_mid"/>
    <property type="match status" value="1"/>
</dbReference>
<feature type="transmembrane region" description="Helical" evidence="7">
    <location>
        <begin position="129"/>
        <end position="150"/>
    </location>
</feature>
<dbReference type="Proteomes" id="UP000332933">
    <property type="component" value="Unassembled WGS sequence"/>
</dbReference>